<sequence length="86" mass="9647">MPGEVNRVVVDIFGVQYNLKGEEPVEHLEELASMVDRKMREINSRNPRLNMSQAAVLAALNIADDYLKLKESVNLGKEPHRESGGE</sequence>
<evidence type="ECO:0000256" key="5">
    <source>
        <dbReference type="ARBA" id="ARBA00023210"/>
    </source>
</evidence>
<dbReference type="GO" id="GO:0000917">
    <property type="term" value="P:division septum assembly"/>
    <property type="evidence" value="ECO:0007669"/>
    <property type="project" value="UniProtKB-KW"/>
</dbReference>
<dbReference type="OrthoDB" id="9808604at2"/>
<comment type="subcellular location">
    <subcellularLocation>
        <location evidence="1">Cytoplasm</location>
    </subcellularLocation>
</comment>
<dbReference type="SUPFAM" id="SSF102829">
    <property type="entry name" value="Cell division protein ZapA-like"/>
    <property type="match status" value="1"/>
</dbReference>
<reference evidence="11" key="1">
    <citation type="submission" date="2018-02" db="EMBL/GenBank/DDBJ databases">
        <title>Genome sequence of Desulfocucumis palustris strain NAW-5.</title>
        <authorList>
            <person name="Watanabe M."/>
            <person name="Kojima H."/>
            <person name="Fukui M."/>
        </authorList>
    </citation>
    <scope>NUCLEOTIDE SEQUENCE [LARGE SCALE GENOMIC DNA]</scope>
    <source>
        <strain evidence="11">NAW-5</strain>
    </source>
</reference>
<keyword evidence="6" id="KW-0131">Cell cycle</keyword>
<dbReference type="PANTHER" id="PTHR34981:SF1">
    <property type="entry name" value="CELL DIVISION PROTEIN ZAPA"/>
    <property type="match status" value="1"/>
</dbReference>
<keyword evidence="4" id="KW-0132">Cell division</keyword>
<dbReference type="RefSeq" id="WP_104371205.1">
    <property type="nucleotide sequence ID" value="NZ_BFAV01000045.1"/>
</dbReference>
<proteinExistence type="predicted"/>
<keyword evidence="5" id="KW-0717">Septation</keyword>
<dbReference type="NCBIfam" id="NF010724">
    <property type="entry name" value="PRK14126.1"/>
    <property type="match status" value="1"/>
</dbReference>
<dbReference type="InterPro" id="IPR036192">
    <property type="entry name" value="Cell_div_ZapA-like_sf"/>
</dbReference>
<accession>A0A2L2X9V2</accession>
<evidence type="ECO:0000313" key="11">
    <source>
        <dbReference type="Proteomes" id="UP000239549"/>
    </source>
</evidence>
<dbReference type="Pfam" id="PF05164">
    <property type="entry name" value="ZapA"/>
    <property type="match status" value="1"/>
</dbReference>
<dbReference type="GO" id="GO:0032153">
    <property type="term" value="C:cell division site"/>
    <property type="evidence" value="ECO:0007669"/>
    <property type="project" value="TreeGrafter"/>
</dbReference>
<dbReference type="GO" id="GO:0030428">
    <property type="term" value="C:cell septum"/>
    <property type="evidence" value="ECO:0007669"/>
    <property type="project" value="TreeGrafter"/>
</dbReference>
<dbReference type="AlphaFoldDB" id="A0A2L2X9V2"/>
<dbReference type="EMBL" id="BFAV01000045">
    <property type="protein sequence ID" value="GBF32724.1"/>
    <property type="molecule type" value="Genomic_DNA"/>
</dbReference>
<protein>
    <recommendedName>
        <fullName evidence="2">Cell division protein ZapA</fullName>
    </recommendedName>
    <alternativeName>
        <fullName evidence="9">Z ring-associated protein ZapA</fullName>
    </alternativeName>
</protein>
<organism evidence="10 11">
    <name type="scientific">Desulfocucumis palustris</name>
    <dbReference type="NCBI Taxonomy" id="1898651"/>
    <lineage>
        <taxon>Bacteria</taxon>
        <taxon>Bacillati</taxon>
        <taxon>Bacillota</taxon>
        <taxon>Clostridia</taxon>
        <taxon>Eubacteriales</taxon>
        <taxon>Desulfocucumaceae</taxon>
        <taxon>Desulfocucumis</taxon>
    </lineage>
</organism>
<evidence type="ECO:0000256" key="3">
    <source>
        <dbReference type="ARBA" id="ARBA00022490"/>
    </source>
</evidence>
<evidence type="ECO:0000256" key="6">
    <source>
        <dbReference type="ARBA" id="ARBA00023306"/>
    </source>
</evidence>
<evidence type="ECO:0000256" key="7">
    <source>
        <dbReference type="ARBA" id="ARBA00024910"/>
    </source>
</evidence>
<comment type="function">
    <text evidence="7">Activator of cell division through the inhibition of FtsZ GTPase activity, therefore promoting FtsZ assembly into bundles of protofilaments necessary for the formation of the division Z ring. It is recruited early at mid-cell but it is not essential for cell division.</text>
</comment>
<dbReference type="GO" id="GO:0043093">
    <property type="term" value="P:FtsZ-dependent cytokinesis"/>
    <property type="evidence" value="ECO:0007669"/>
    <property type="project" value="TreeGrafter"/>
</dbReference>
<comment type="caution">
    <text evidence="10">The sequence shown here is derived from an EMBL/GenBank/DDBJ whole genome shotgun (WGS) entry which is preliminary data.</text>
</comment>
<keyword evidence="3" id="KW-0963">Cytoplasm</keyword>
<dbReference type="Proteomes" id="UP000239549">
    <property type="component" value="Unassembled WGS sequence"/>
</dbReference>
<dbReference type="InterPro" id="IPR053712">
    <property type="entry name" value="Bac_CellDiv_Activator"/>
</dbReference>
<evidence type="ECO:0000313" key="10">
    <source>
        <dbReference type="EMBL" id="GBF32724.1"/>
    </source>
</evidence>
<name>A0A2L2X9V2_9FIRM</name>
<dbReference type="GO" id="GO:0000921">
    <property type="term" value="P:septin ring assembly"/>
    <property type="evidence" value="ECO:0007669"/>
    <property type="project" value="TreeGrafter"/>
</dbReference>
<comment type="subunit">
    <text evidence="8">Homodimer. Interacts with FtsZ.</text>
</comment>
<dbReference type="PANTHER" id="PTHR34981">
    <property type="entry name" value="CELL DIVISION PROTEIN ZAPA"/>
    <property type="match status" value="1"/>
</dbReference>
<evidence type="ECO:0000256" key="8">
    <source>
        <dbReference type="ARBA" id="ARBA00026068"/>
    </source>
</evidence>
<dbReference type="InterPro" id="IPR007838">
    <property type="entry name" value="Cell_div_ZapA-like"/>
</dbReference>
<dbReference type="Gene3D" id="6.10.250.790">
    <property type="match status" value="1"/>
</dbReference>
<evidence type="ECO:0000256" key="1">
    <source>
        <dbReference type="ARBA" id="ARBA00004496"/>
    </source>
</evidence>
<evidence type="ECO:0000256" key="9">
    <source>
        <dbReference type="ARBA" id="ARBA00033158"/>
    </source>
</evidence>
<dbReference type="GO" id="GO:0005829">
    <property type="term" value="C:cytosol"/>
    <property type="evidence" value="ECO:0007669"/>
    <property type="project" value="TreeGrafter"/>
</dbReference>
<evidence type="ECO:0000256" key="4">
    <source>
        <dbReference type="ARBA" id="ARBA00022618"/>
    </source>
</evidence>
<gene>
    <name evidence="10" type="ORF">DCCM_0920</name>
</gene>
<evidence type="ECO:0000256" key="2">
    <source>
        <dbReference type="ARBA" id="ARBA00015195"/>
    </source>
</evidence>
<keyword evidence="11" id="KW-1185">Reference proteome</keyword>